<dbReference type="CDD" id="cd02511">
    <property type="entry name" value="Beta4Glucosyltransferase"/>
    <property type="match status" value="1"/>
</dbReference>
<protein>
    <submittedName>
        <fullName evidence="2">Glycosyltransferase family 2 protein</fullName>
    </submittedName>
</protein>
<sequence>MSRLAILILTRNEEVHIEACMESASFADEIVVVDSGSTDRTQAIAESMGARFVTHPMGDDGFAGQRNFALTQTTADWVFYLDADERIEAAAAEEIRRIVSEDLPAAYRVERKNIVFGQLMRHGGHRPDFVYRLYPRTAICWRGKVHEGIETDLPRKTLHDVLRHYTYTTWRQYFAKFNQYTSLAAQSMFERNKRIGEAGALGHAVFTFLRDYLLRGGFLDGFPGFTMSVMASVYTFVKYLKLINLYRCQDGGCK</sequence>
<evidence type="ECO:0000313" key="3">
    <source>
        <dbReference type="Proteomes" id="UP000543804"/>
    </source>
</evidence>
<dbReference type="Proteomes" id="UP000543804">
    <property type="component" value="Unassembled WGS sequence"/>
</dbReference>
<dbReference type="RefSeq" id="WP_170077983.1">
    <property type="nucleotide sequence ID" value="NZ_JABAFA010000055.1"/>
</dbReference>
<proteinExistence type="predicted"/>
<dbReference type="PANTHER" id="PTHR43630">
    <property type="entry name" value="POLY-BETA-1,6-N-ACETYL-D-GLUCOSAMINE SYNTHASE"/>
    <property type="match status" value="1"/>
</dbReference>
<dbReference type="AlphaFoldDB" id="A0A848BF00"/>
<accession>A0A848BF00</accession>
<evidence type="ECO:0000313" key="2">
    <source>
        <dbReference type="EMBL" id="NMD99767.1"/>
    </source>
</evidence>
<dbReference type="Gene3D" id="3.90.550.10">
    <property type="entry name" value="Spore Coat Polysaccharide Biosynthesis Protein SpsA, Chain A"/>
    <property type="match status" value="1"/>
</dbReference>
<dbReference type="InterPro" id="IPR029044">
    <property type="entry name" value="Nucleotide-diphossugar_trans"/>
</dbReference>
<dbReference type="PANTHER" id="PTHR43630:SF2">
    <property type="entry name" value="GLYCOSYLTRANSFERASE"/>
    <property type="match status" value="1"/>
</dbReference>
<feature type="domain" description="Glycosyltransferase 2-like" evidence="1">
    <location>
        <begin position="6"/>
        <end position="124"/>
    </location>
</feature>
<comment type="caution">
    <text evidence="2">The sequence shown here is derived from an EMBL/GenBank/DDBJ whole genome shotgun (WGS) entry which is preliminary data.</text>
</comment>
<gene>
    <name evidence="2" type="ORF">HF878_09930</name>
</gene>
<dbReference type="SUPFAM" id="SSF53448">
    <property type="entry name" value="Nucleotide-diphospho-sugar transferases"/>
    <property type="match status" value="1"/>
</dbReference>
<evidence type="ECO:0000259" key="1">
    <source>
        <dbReference type="Pfam" id="PF00535"/>
    </source>
</evidence>
<organism evidence="2 3">
    <name type="scientific">Selenomonas bovis</name>
    <dbReference type="NCBI Taxonomy" id="416586"/>
    <lineage>
        <taxon>Bacteria</taxon>
        <taxon>Bacillati</taxon>
        <taxon>Bacillota</taxon>
        <taxon>Negativicutes</taxon>
        <taxon>Selenomonadales</taxon>
        <taxon>Selenomonadaceae</taxon>
        <taxon>Selenomonas</taxon>
    </lineage>
</organism>
<dbReference type="Pfam" id="PF00535">
    <property type="entry name" value="Glycos_transf_2"/>
    <property type="match status" value="1"/>
</dbReference>
<dbReference type="EMBL" id="JABAFA010000055">
    <property type="protein sequence ID" value="NMD99767.1"/>
    <property type="molecule type" value="Genomic_DNA"/>
</dbReference>
<dbReference type="InterPro" id="IPR001173">
    <property type="entry name" value="Glyco_trans_2-like"/>
</dbReference>
<reference evidence="2 3" key="1">
    <citation type="submission" date="2020-04" db="EMBL/GenBank/DDBJ databases">
        <authorList>
            <person name="Hitch T.C.A."/>
            <person name="Wylensek D."/>
            <person name="Clavel T."/>
        </authorList>
    </citation>
    <scope>NUCLEOTIDE SEQUENCE [LARGE SCALE GENOMIC DNA]</scope>
    <source>
        <strain evidence="2 3">PG-130-P53-12</strain>
    </source>
</reference>
<name>A0A848BF00_9FIRM</name>
<keyword evidence="2" id="KW-0808">Transferase</keyword>
<dbReference type="GO" id="GO:0016740">
    <property type="term" value="F:transferase activity"/>
    <property type="evidence" value="ECO:0007669"/>
    <property type="project" value="UniProtKB-KW"/>
</dbReference>
<keyword evidence="3" id="KW-1185">Reference proteome</keyword>